<feature type="region of interest" description="Disordered" evidence="1">
    <location>
        <begin position="300"/>
        <end position="319"/>
    </location>
</feature>
<feature type="compositionally biased region" description="Low complexity" evidence="1">
    <location>
        <begin position="228"/>
        <end position="241"/>
    </location>
</feature>
<gene>
    <name evidence="2" type="ORF">WMY93_005443</name>
</gene>
<evidence type="ECO:0000256" key="1">
    <source>
        <dbReference type="SAM" id="MobiDB-lite"/>
    </source>
</evidence>
<feature type="compositionally biased region" description="Polar residues" evidence="1">
    <location>
        <begin position="300"/>
        <end position="313"/>
    </location>
</feature>
<sequence>MHLPNLQPHLQAAIISASAKSQPHLDASQAATRPIHFHLSRSSMHLDPQQHLSRMSGSISAEISAASPAISAESQIISAKHQPGSGRISAACQPTTQLASAESIRPHQPTNRQPHSCLPSALKYSAAIHDISAASLRPISLYLSLISATSANVRSAQPHSQLQLQQNLAESQPLSYRISAALTRIDHTSPATPEHRISGASQPHRQPQSQPNSGGILSRILAGHREISAASSQPQLQPQSADGQLASQRGSSGASSGAASTVRISAHISAASQPHQLNLSMPQSQPTGRQAGCQEHLSCNSAKLPNRQPNWQHAQPHLAAASQSPRLQGRISATSQLHLQPHRSESSDLARYVSPAIRRHLSRHLSRILAASPHVSRISAGCQEHLSDSQHIS</sequence>
<accession>A0AAW0PGT5</accession>
<reference evidence="3" key="1">
    <citation type="submission" date="2024-04" db="EMBL/GenBank/DDBJ databases">
        <title>Salinicola lusitanus LLJ914,a marine bacterium isolated from the Okinawa Trough.</title>
        <authorList>
            <person name="Li J."/>
        </authorList>
    </citation>
    <scope>NUCLEOTIDE SEQUENCE [LARGE SCALE GENOMIC DNA]</scope>
</reference>
<feature type="region of interest" description="Disordered" evidence="1">
    <location>
        <begin position="189"/>
        <end position="260"/>
    </location>
</feature>
<comment type="caution">
    <text evidence="2">The sequence shown here is derived from an EMBL/GenBank/DDBJ whole genome shotgun (WGS) entry which is preliminary data.</text>
</comment>
<keyword evidence="3" id="KW-1185">Reference proteome</keyword>
<proteinExistence type="predicted"/>
<name>A0AAW0PGT5_9GOBI</name>
<feature type="compositionally biased region" description="Polar residues" evidence="1">
    <location>
        <begin position="273"/>
        <end position="288"/>
    </location>
</feature>
<dbReference type="Proteomes" id="UP001460270">
    <property type="component" value="Unassembled WGS sequence"/>
</dbReference>
<feature type="compositionally biased region" description="Polar residues" evidence="1">
    <location>
        <begin position="199"/>
        <end position="215"/>
    </location>
</feature>
<dbReference type="EMBL" id="JBBPFD010000004">
    <property type="protein sequence ID" value="KAK7929048.1"/>
    <property type="molecule type" value="Genomic_DNA"/>
</dbReference>
<feature type="region of interest" description="Disordered" evidence="1">
    <location>
        <begin position="273"/>
        <end position="293"/>
    </location>
</feature>
<feature type="compositionally biased region" description="Low complexity" evidence="1">
    <location>
        <begin position="250"/>
        <end position="260"/>
    </location>
</feature>
<evidence type="ECO:0000313" key="2">
    <source>
        <dbReference type="EMBL" id="KAK7929048.1"/>
    </source>
</evidence>
<protein>
    <submittedName>
        <fullName evidence="2">Uncharacterized protein</fullName>
    </submittedName>
</protein>
<organism evidence="2 3">
    <name type="scientific">Mugilogobius chulae</name>
    <name type="common">yellowstripe goby</name>
    <dbReference type="NCBI Taxonomy" id="88201"/>
    <lineage>
        <taxon>Eukaryota</taxon>
        <taxon>Metazoa</taxon>
        <taxon>Chordata</taxon>
        <taxon>Craniata</taxon>
        <taxon>Vertebrata</taxon>
        <taxon>Euteleostomi</taxon>
        <taxon>Actinopterygii</taxon>
        <taxon>Neopterygii</taxon>
        <taxon>Teleostei</taxon>
        <taxon>Neoteleostei</taxon>
        <taxon>Acanthomorphata</taxon>
        <taxon>Gobiaria</taxon>
        <taxon>Gobiiformes</taxon>
        <taxon>Gobioidei</taxon>
        <taxon>Gobiidae</taxon>
        <taxon>Gobionellinae</taxon>
        <taxon>Mugilogobius</taxon>
    </lineage>
</organism>
<evidence type="ECO:0000313" key="3">
    <source>
        <dbReference type="Proteomes" id="UP001460270"/>
    </source>
</evidence>
<dbReference type="AlphaFoldDB" id="A0AAW0PGT5"/>
<feature type="region of interest" description="Disordered" evidence="1">
    <location>
        <begin position="79"/>
        <end position="116"/>
    </location>
</feature>